<sequence length="278" mass="31098">MTTDTRRKPRGVVANRELVELAKAACTTVSISPPELVHVTSVGWGRRVINGGVLERRQCNVFGKDLLYFFLARPAYRFGRGNEKNDQLNFFPFAIALSPSALPAPYHVYPFDTGAYMAGFYDEAVDPSIYIDDYELEPTLASAVRHIEWAFGGVEEYFDAKVRSGLANSIPHWRSVAQNWIRIASLAATGREKPDRRASAVELAYAQSVDLRQGHARLLIFPEQLLEDPNGSNSALLTAIRDLNVDFETYDWRPNETPDSFADVIAQIMRRRLGSAAS</sequence>
<accession>A0ABT9A1R8</accession>
<reference evidence="1" key="1">
    <citation type="submission" date="2023-07" db="EMBL/GenBank/DDBJ databases">
        <authorList>
            <person name="Kim M.K."/>
        </authorList>
    </citation>
    <scope>NUCLEOTIDE SEQUENCE</scope>
    <source>
        <strain evidence="1">CA1-15</strain>
    </source>
</reference>
<organism evidence="1 2">
    <name type="scientific">Sphingomonas immobilis</name>
    <dbReference type="NCBI Taxonomy" id="3063997"/>
    <lineage>
        <taxon>Bacteria</taxon>
        <taxon>Pseudomonadati</taxon>
        <taxon>Pseudomonadota</taxon>
        <taxon>Alphaproteobacteria</taxon>
        <taxon>Sphingomonadales</taxon>
        <taxon>Sphingomonadaceae</taxon>
        <taxon>Sphingomonas</taxon>
    </lineage>
</organism>
<name>A0ABT9A1R8_9SPHN</name>
<dbReference type="EMBL" id="JAUQSZ010000011">
    <property type="protein sequence ID" value="MDO7843776.1"/>
    <property type="molecule type" value="Genomic_DNA"/>
</dbReference>
<comment type="caution">
    <text evidence="1">The sequence shown here is derived from an EMBL/GenBank/DDBJ whole genome shotgun (WGS) entry which is preliminary data.</text>
</comment>
<keyword evidence="2" id="KW-1185">Reference proteome</keyword>
<dbReference type="RefSeq" id="WP_304562236.1">
    <property type="nucleotide sequence ID" value="NZ_JAUQSZ010000011.1"/>
</dbReference>
<proteinExistence type="predicted"/>
<evidence type="ECO:0000313" key="1">
    <source>
        <dbReference type="EMBL" id="MDO7843776.1"/>
    </source>
</evidence>
<gene>
    <name evidence="1" type="ORF">Q5H94_15700</name>
</gene>
<evidence type="ECO:0000313" key="2">
    <source>
        <dbReference type="Proteomes" id="UP001176468"/>
    </source>
</evidence>
<dbReference type="Proteomes" id="UP001176468">
    <property type="component" value="Unassembled WGS sequence"/>
</dbReference>
<protein>
    <submittedName>
        <fullName evidence="1">Uncharacterized protein</fullName>
    </submittedName>
</protein>